<dbReference type="GO" id="GO:0042162">
    <property type="term" value="F:telomeric DNA binding"/>
    <property type="evidence" value="ECO:0007669"/>
    <property type="project" value="TreeGrafter"/>
</dbReference>
<dbReference type="InParanoid" id="A0A482WWF7"/>
<feature type="region of interest" description="Disordered" evidence="2">
    <location>
        <begin position="255"/>
        <end position="282"/>
    </location>
</feature>
<keyword evidence="5" id="KW-1185">Reference proteome</keyword>
<evidence type="ECO:0000313" key="5">
    <source>
        <dbReference type="Proteomes" id="UP000291343"/>
    </source>
</evidence>
<dbReference type="SMR" id="A0A482WWF7"/>
<feature type="region of interest" description="Disordered" evidence="2">
    <location>
        <begin position="301"/>
        <end position="603"/>
    </location>
</feature>
<dbReference type="OrthoDB" id="69928at2759"/>
<evidence type="ECO:0000256" key="2">
    <source>
        <dbReference type="SAM" id="MobiDB-lite"/>
    </source>
</evidence>
<organism evidence="4 5">
    <name type="scientific">Laodelphax striatellus</name>
    <name type="common">Small brown planthopper</name>
    <name type="synonym">Delphax striatella</name>
    <dbReference type="NCBI Taxonomy" id="195883"/>
    <lineage>
        <taxon>Eukaryota</taxon>
        <taxon>Metazoa</taxon>
        <taxon>Ecdysozoa</taxon>
        <taxon>Arthropoda</taxon>
        <taxon>Hexapoda</taxon>
        <taxon>Insecta</taxon>
        <taxon>Pterygota</taxon>
        <taxon>Neoptera</taxon>
        <taxon>Paraneoptera</taxon>
        <taxon>Hemiptera</taxon>
        <taxon>Auchenorrhyncha</taxon>
        <taxon>Fulgoroidea</taxon>
        <taxon>Delphacidae</taxon>
        <taxon>Criomorphinae</taxon>
        <taxon>Laodelphax</taxon>
    </lineage>
</organism>
<dbReference type="PANTHER" id="PTHR15696:SF5">
    <property type="entry name" value="NONSENSE-MEDIATED MRNA DECAY FACTOR SMG7"/>
    <property type="match status" value="1"/>
</dbReference>
<sequence>MLFLKLHAMFHLSSELDSCAGHVQLLTETLTAHIATQSFSSWKLVQMLTINIFAYHHSIRDADNDLQLTANEKRIRSLVTHLIAGSLNAFLLPVYTFKQESSMLDYFALPAIKLTMEWIRLEPEALAEVGFTKRLQIWPGLCRLLNALQTSLADFSKTAYCDVPLPEDRDLQGFKLLEKSFGGLNFNSKQSDAKLLMKLRASRLVELGKWIAQLEQPKLITAKVSDGSGACFEAIGGPQVSPSTELLKVLEELSLGKGGGGGESPSPSDTSSSRASNATPELSNPAAELLAAFQTVQEKRAGILKPQPSTEEPGTRGRTRQNVALQAILKRTQEQETKQVTFKTPSPSVSPPPPVQQPTATAAAGNDWPQPPSAPRHGEPPPFTFPAPPTAFRFPPPPALDTRFPPPPVFAAAPPPPGNPWPQDEKPPPPRPVQPPLWWTEGGIPSVPQSPREPHPPPPPNSCPTQPAAMAFHNRMPLPHRDMFGGNWPTSSMKMSSFSPLFSQPPPHPPFNPAADHTGGQGEPPHMASTFSPTYSLFSPAWASHQQPSAQNAGSAGGGSLVSTSSSFIGQQSLWSGPGPSPLERLLEQQKQLREGPTPKGGT</sequence>
<dbReference type="InterPro" id="IPR011990">
    <property type="entry name" value="TPR-like_helical_dom_sf"/>
</dbReference>
<feature type="compositionally biased region" description="Polar residues" evidence="2">
    <location>
        <begin position="561"/>
        <end position="575"/>
    </location>
</feature>
<dbReference type="EMBL" id="QKKF02022863">
    <property type="protein sequence ID" value="RZF37917.1"/>
    <property type="molecule type" value="Genomic_DNA"/>
</dbReference>
<dbReference type="Proteomes" id="UP000291343">
    <property type="component" value="Unassembled WGS sequence"/>
</dbReference>
<feature type="domain" description="DNA/RNA-binding" evidence="3">
    <location>
        <begin position="2"/>
        <end position="180"/>
    </location>
</feature>
<dbReference type="GO" id="GO:0000184">
    <property type="term" value="P:nuclear-transcribed mRNA catabolic process, nonsense-mediated decay"/>
    <property type="evidence" value="ECO:0007669"/>
    <property type="project" value="UniProtKB-KW"/>
</dbReference>
<name>A0A482WWF7_LAOST</name>
<evidence type="ECO:0000313" key="4">
    <source>
        <dbReference type="EMBL" id="RZF37917.1"/>
    </source>
</evidence>
<feature type="compositionally biased region" description="Low complexity" evidence="2">
    <location>
        <begin position="264"/>
        <end position="273"/>
    </location>
</feature>
<dbReference type="AlphaFoldDB" id="A0A482WWF7"/>
<feature type="compositionally biased region" description="Basic and acidic residues" evidence="2">
    <location>
        <begin position="585"/>
        <end position="594"/>
    </location>
</feature>
<dbReference type="GO" id="GO:0005697">
    <property type="term" value="C:telomerase holoenzyme complex"/>
    <property type="evidence" value="ECO:0007669"/>
    <property type="project" value="TreeGrafter"/>
</dbReference>
<dbReference type="InterPro" id="IPR045153">
    <property type="entry name" value="Est1/Ebs1-like"/>
</dbReference>
<comment type="caution">
    <text evidence="4">The sequence shown here is derived from an EMBL/GenBank/DDBJ whole genome shotgun (WGS) entry which is preliminary data.</text>
</comment>
<evidence type="ECO:0000256" key="1">
    <source>
        <dbReference type="ARBA" id="ARBA00023161"/>
    </source>
</evidence>
<protein>
    <recommendedName>
        <fullName evidence="3">DNA/RNA-binding domain-containing protein</fullName>
    </recommendedName>
</protein>
<dbReference type="GO" id="GO:0070034">
    <property type="term" value="F:telomerase RNA binding"/>
    <property type="evidence" value="ECO:0007669"/>
    <property type="project" value="TreeGrafter"/>
</dbReference>
<feature type="compositionally biased region" description="Pro residues" evidence="2">
    <location>
        <begin position="503"/>
        <end position="512"/>
    </location>
</feature>
<proteinExistence type="predicted"/>
<dbReference type="STRING" id="195883.A0A482WWF7"/>
<dbReference type="PANTHER" id="PTHR15696">
    <property type="entry name" value="SMG-7 SUPPRESSOR WITH MORPHOLOGICAL EFFECT ON GENITALIA PROTEIN 7"/>
    <property type="match status" value="1"/>
</dbReference>
<gene>
    <name evidence="4" type="ORF">LSTR_LSTR005417</name>
</gene>
<keyword evidence="1" id="KW-0866">Nonsense-mediated mRNA decay</keyword>
<accession>A0A482WWF7</accession>
<dbReference type="Pfam" id="PF10373">
    <property type="entry name" value="EST1_DNA_bind"/>
    <property type="match status" value="1"/>
</dbReference>
<evidence type="ECO:0000259" key="3">
    <source>
        <dbReference type="Pfam" id="PF10373"/>
    </source>
</evidence>
<reference evidence="4 5" key="1">
    <citation type="journal article" date="2017" name="Gigascience">
        <title>Genome sequence of the small brown planthopper, Laodelphax striatellus.</title>
        <authorList>
            <person name="Zhu J."/>
            <person name="Jiang F."/>
            <person name="Wang X."/>
            <person name="Yang P."/>
            <person name="Bao Y."/>
            <person name="Zhao W."/>
            <person name="Wang W."/>
            <person name="Lu H."/>
            <person name="Wang Q."/>
            <person name="Cui N."/>
            <person name="Li J."/>
            <person name="Chen X."/>
            <person name="Luo L."/>
            <person name="Yu J."/>
            <person name="Kang L."/>
            <person name="Cui F."/>
        </authorList>
    </citation>
    <scope>NUCLEOTIDE SEQUENCE [LARGE SCALE GENOMIC DNA]</scope>
    <source>
        <strain evidence="4">Lst14</strain>
    </source>
</reference>
<feature type="compositionally biased region" description="Pro residues" evidence="2">
    <location>
        <begin position="369"/>
        <end position="420"/>
    </location>
</feature>
<dbReference type="InterPro" id="IPR018834">
    <property type="entry name" value="DNA/RNA-bd_Est1-type"/>
</dbReference>
<dbReference type="SUPFAM" id="SSF48452">
    <property type="entry name" value="TPR-like"/>
    <property type="match status" value="1"/>
</dbReference>